<name>A0A127PBK9_9BURK</name>
<gene>
    <name evidence="2" type="ORF">CFter6_2534</name>
</gene>
<keyword evidence="1" id="KW-1133">Transmembrane helix</keyword>
<keyword evidence="1" id="KW-0472">Membrane</keyword>
<dbReference type="PATRIC" id="fig|158899.10.peg.2527"/>
<evidence type="ECO:0000256" key="1">
    <source>
        <dbReference type="SAM" id="Phobius"/>
    </source>
</evidence>
<proteinExistence type="predicted"/>
<evidence type="ECO:0000313" key="2">
    <source>
        <dbReference type="EMBL" id="AMO95206.1"/>
    </source>
</evidence>
<dbReference type="Proteomes" id="UP000072421">
    <property type="component" value="Chromosome"/>
</dbReference>
<dbReference type="EMBL" id="CP013232">
    <property type="protein sequence ID" value="AMO95206.1"/>
    <property type="molecule type" value="Genomic_DNA"/>
</dbReference>
<evidence type="ECO:0000313" key="3">
    <source>
        <dbReference type="Proteomes" id="UP000072421"/>
    </source>
</evidence>
<keyword evidence="1" id="KW-0812">Transmembrane</keyword>
<feature type="transmembrane region" description="Helical" evidence="1">
    <location>
        <begin position="20"/>
        <end position="38"/>
    </location>
</feature>
<organism evidence="2">
    <name type="scientific">Collimonas fungivorans</name>
    <dbReference type="NCBI Taxonomy" id="158899"/>
    <lineage>
        <taxon>Bacteria</taxon>
        <taxon>Pseudomonadati</taxon>
        <taxon>Pseudomonadota</taxon>
        <taxon>Betaproteobacteria</taxon>
        <taxon>Burkholderiales</taxon>
        <taxon>Oxalobacteraceae</taxon>
        <taxon>Collimonas</taxon>
    </lineage>
</organism>
<reference evidence="2 3" key="1">
    <citation type="submission" date="2015-11" db="EMBL/GenBank/DDBJ databases">
        <title>Exploring the genomic traits of fungus-feeding bacterial genus Collimonas.</title>
        <authorList>
            <person name="Song C."/>
            <person name="Schmidt R."/>
            <person name="de Jager V."/>
            <person name="Krzyzanowska D."/>
            <person name="Jongedijk E."/>
            <person name="Cankar K."/>
            <person name="Beekwilder J."/>
            <person name="van Veen A."/>
            <person name="de Boer W."/>
            <person name="van Veen J.A."/>
            <person name="Garbeva P."/>
        </authorList>
    </citation>
    <scope>NUCLEOTIDE SEQUENCE [LARGE SCALE GENOMIC DNA]</scope>
    <source>
        <strain evidence="2 3">Ter6</strain>
    </source>
</reference>
<sequence>MPVFITSISHECAIKGKNMLIIAGFILAAALALWRLVWLTGQALPSCNDDFIFF</sequence>
<accession>A0A127PBK9</accession>
<protein>
    <submittedName>
        <fullName evidence="2">Uncharacterized protein</fullName>
    </submittedName>
</protein>
<dbReference type="AlphaFoldDB" id="A0A127PBK9"/>